<proteinExistence type="predicted"/>
<reference evidence="1" key="1">
    <citation type="submission" date="2023-01" db="EMBL/GenBank/DDBJ databases">
        <title>Genome assembly of the deep-sea coral Lophelia pertusa.</title>
        <authorList>
            <person name="Herrera S."/>
            <person name="Cordes E."/>
        </authorList>
    </citation>
    <scope>NUCLEOTIDE SEQUENCE</scope>
    <source>
        <strain evidence="1">USNM1676648</strain>
        <tissue evidence="1">Polyp</tissue>
    </source>
</reference>
<evidence type="ECO:0000313" key="1">
    <source>
        <dbReference type="EMBL" id="KAJ7375882.1"/>
    </source>
</evidence>
<dbReference type="OrthoDB" id="416437at2759"/>
<accession>A0A9X0CTV8</accession>
<dbReference type="EMBL" id="MU826441">
    <property type="protein sequence ID" value="KAJ7375882.1"/>
    <property type="molecule type" value="Genomic_DNA"/>
</dbReference>
<evidence type="ECO:0000313" key="2">
    <source>
        <dbReference type="Proteomes" id="UP001163046"/>
    </source>
</evidence>
<protein>
    <submittedName>
        <fullName evidence="1">Uncharacterized protein</fullName>
    </submittedName>
</protein>
<name>A0A9X0CTV8_9CNID</name>
<organism evidence="1 2">
    <name type="scientific">Desmophyllum pertusum</name>
    <dbReference type="NCBI Taxonomy" id="174260"/>
    <lineage>
        <taxon>Eukaryota</taxon>
        <taxon>Metazoa</taxon>
        <taxon>Cnidaria</taxon>
        <taxon>Anthozoa</taxon>
        <taxon>Hexacorallia</taxon>
        <taxon>Scleractinia</taxon>
        <taxon>Caryophylliina</taxon>
        <taxon>Caryophylliidae</taxon>
        <taxon>Desmophyllum</taxon>
    </lineage>
</organism>
<keyword evidence="2" id="KW-1185">Reference proteome</keyword>
<dbReference type="Proteomes" id="UP001163046">
    <property type="component" value="Unassembled WGS sequence"/>
</dbReference>
<dbReference type="AlphaFoldDB" id="A0A9X0CTV8"/>
<comment type="caution">
    <text evidence="1">The sequence shown here is derived from an EMBL/GenBank/DDBJ whole genome shotgun (WGS) entry which is preliminary data.</text>
</comment>
<sequence>MSWTYCHHSGGLNAQKMLPSFRNRKPLTAMQTCSCEKERYCLPSPDDVPIYLLDLTTQEIQALRPLDVHTGDYEKKQHGYRGGESRHSGKVAYHTKVLGPMLDYMLSYEILHYQYDRWMFKTITGAVNSARLARCSPAKSLDEKTFSYGFWQWQHRFLIDAVRQHGYPSFFVTISPYEWTFPFPPWLDNIREVAGRSHTELPIAETLHIAHVLEQLVRGHICGANTNRWRSHIFTCYS</sequence>
<gene>
    <name evidence="1" type="ORF">OS493_038306</name>
</gene>